<accession>A0A9P4IR91</accession>
<proteinExistence type="predicted"/>
<keyword evidence="2" id="KW-1185">Reference proteome</keyword>
<evidence type="ECO:0000313" key="2">
    <source>
        <dbReference type="Proteomes" id="UP000799772"/>
    </source>
</evidence>
<dbReference type="Proteomes" id="UP000799772">
    <property type="component" value="Unassembled WGS sequence"/>
</dbReference>
<dbReference type="OrthoDB" id="5396849at2759"/>
<protein>
    <submittedName>
        <fullName evidence="1">Uncharacterized protein</fullName>
    </submittedName>
</protein>
<gene>
    <name evidence="1" type="ORF">NA57DRAFT_70125</name>
</gene>
<name>A0A9P4IR91_9PEZI</name>
<sequence length="392" mass="43849">MTLQISDGPEVNFSSPPEILSLIFFSRTASEAAPAYEDQSCSSTTLNELVLHDDGIMGSSNSTERAIWDMFKIGDAFHLVPSAFCEAISKVLSALETTSTSLSQLRACNKEPPQLNALTSHCHELYKAYVEVEQVFKVYARVWDPEEDLGVDPPFDPKLIGTIASVHCALQVAQASVSRVIGPKKHTGNPPEFEEAEKQLAQQVKLIQEFLPIMKADLDEFVQVAKAVENVPSYIRLDAFIAPQYHNGSIESLRDALYQLKDELATVLKTVQEPFGDGMADFLDVNPGLADLPMELAEVFNAINEALTNNGSEWIESMLGGKLAYNEFLKISHDDIREFRYDFRQLRANFVRMRASCRAKNGTLAVWDVISEIRKKVAELRKMFKVPDTMEY</sequence>
<comment type="caution">
    <text evidence="1">The sequence shown here is derived from an EMBL/GenBank/DDBJ whole genome shotgun (WGS) entry which is preliminary data.</text>
</comment>
<evidence type="ECO:0000313" key="1">
    <source>
        <dbReference type="EMBL" id="KAF2103913.1"/>
    </source>
</evidence>
<organism evidence="1 2">
    <name type="scientific">Rhizodiscina lignyota</name>
    <dbReference type="NCBI Taxonomy" id="1504668"/>
    <lineage>
        <taxon>Eukaryota</taxon>
        <taxon>Fungi</taxon>
        <taxon>Dikarya</taxon>
        <taxon>Ascomycota</taxon>
        <taxon>Pezizomycotina</taxon>
        <taxon>Dothideomycetes</taxon>
        <taxon>Pleosporomycetidae</taxon>
        <taxon>Aulographales</taxon>
        <taxon>Rhizodiscinaceae</taxon>
        <taxon>Rhizodiscina</taxon>
    </lineage>
</organism>
<dbReference type="EMBL" id="ML978121">
    <property type="protein sequence ID" value="KAF2103913.1"/>
    <property type="molecule type" value="Genomic_DNA"/>
</dbReference>
<reference evidence="1" key="1">
    <citation type="journal article" date="2020" name="Stud. Mycol.">
        <title>101 Dothideomycetes genomes: a test case for predicting lifestyles and emergence of pathogens.</title>
        <authorList>
            <person name="Haridas S."/>
            <person name="Albert R."/>
            <person name="Binder M."/>
            <person name="Bloem J."/>
            <person name="Labutti K."/>
            <person name="Salamov A."/>
            <person name="Andreopoulos B."/>
            <person name="Baker S."/>
            <person name="Barry K."/>
            <person name="Bills G."/>
            <person name="Bluhm B."/>
            <person name="Cannon C."/>
            <person name="Castanera R."/>
            <person name="Culley D."/>
            <person name="Daum C."/>
            <person name="Ezra D."/>
            <person name="Gonzalez J."/>
            <person name="Henrissat B."/>
            <person name="Kuo A."/>
            <person name="Liang C."/>
            <person name="Lipzen A."/>
            <person name="Lutzoni F."/>
            <person name="Magnuson J."/>
            <person name="Mondo S."/>
            <person name="Nolan M."/>
            <person name="Ohm R."/>
            <person name="Pangilinan J."/>
            <person name="Park H.-J."/>
            <person name="Ramirez L."/>
            <person name="Alfaro M."/>
            <person name="Sun H."/>
            <person name="Tritt A."/>
            <person name="Yoshinaga Y."/>
            <person name="Zwiers L.-H."/>
            <person name="Turgeon B."/>
            <person name="Goodwin S."/>
            <person name="Spatafora J."/>
            <person name="Crous P."/>
            <person name="Grigoriev I."/>
        </authorList>
    </citation>
    <scope>NUCLEOTIDE SEQUENCE</scope>
    <source>
        <strain evidence="1">CBS 133067</strain>
    </source>
</reference>
<dbReference type="AlphaFoldDB" id="A0A9P4IR91"/>